<dbReference type="SMART" id="SM00612">
    <property type="entry name" value="Kelch"/>
    <property type="match status" value="4"/>
</dbReference>
<proteinExistence type="predicted"/>
<dbReference type="Proteomes" id="UP000230750">
    <property type="component" value="Unassembled WGS sequence"/>
</dbReference>
<accession>A0A2G8JSE3</accession>
<dbReference type="Gene3D" id="2.120.10.80">
    <property type="entry name" value="Kelch-type beta propeller"/>
    <property type="match status" value="1"/>
</dbReference>
<reference evidence="2 3" key="1">
    <citation type="journal article" date="2017" name="PLoS Biol.">
        <title>The sea cucumber genome provides insights into morphological evolution and visceral regeneration.</title>
        <authorList>
            <person name="Zhang X."/>
            <person name="Sun L."/>
            <person name="Yuan J."/>
            <person name="Sun Y."/>
            <person name="Gao Y."/>
            <person name="Zhang L."/>
            <person name="Li S."/>
            <person name="Dai H."/>
            <person name="Hamel J.F."/>
            <person name="Liu C."/>
            <person name="Yu Y."/>
            <person name="Liu S."/>
            <person name="Lin W."/>
            <person name="Guo K."/>
            <person name="Jin S."/>
            <person name="Xu P."/>
            <person name="Storey K.B."/>
            <person name="Huan P."/>
            <person name="Zhang T."/>
            <person name="Zhou Y."/>
            <person name="Zhang J."/>
            <person name="Lin C."/>
            <person name="Li X."/>
            <person name="Xing L."/>
            <person name="Huo D."/>
            <person name="Sun M."/>
            <person name="Wang L."/>
            <person name="Mercier A."/>
            <person name="Li F."/>
            <person name="Yang H."/>
            <person name="Xiang J."/>
        </authorList>
    </citation>
    <scope>NUCLEOTIDE SEQUENCE [LARGE SCALE GENOMIC DNA]</scope>
    <source>
        <strain evidence="2">Shaxun</strain>
        <tissue evidence="2">Muscle</tissue>
    </source>
</reference>
<keyword evidence="3" id="KW-1185">Reference proteome</keyword>
<dbReference type="PANTHER" id="PTHR45632">
    <property type="entry name" value="LD33804P"/>
    <property type="match status" value="1"/>
</dbReference>
<dbReference type="AlphaFoldDB" id="A0A2G8JSE3"/>
<keyword evidence="1" id="KW-0880">Kelch repeat</keyword>
<evidence type="ECO:0000313" key="2">
    <source>
        <dbReference type="EMBL" id="PIK38605.1"/>
    </source>
</evidence>
<dbReference type="OrthoDB" id="45365at2759"/>
<evidence type="ECO:0000313" key="3">
    <source>
        <dbReference type="Proteomes" id="UP000230750"/>
    </source>
</evidence>
<dbReference type="SUPFAM" id="SSF117281">
    <property type="entry name" value="Kelch motif"/>
    <property type="match status" value="1"/>
</dbReference>
<dbReference type="STRING" id="307972.A0A2G8JSE3"/>
<sequence length="215" mass="23836">MVQSASMQKSRSVFSLVALDHKIYAVAGKNSQGSLASVECYDTRNNAWSYVSHTYTGLFGHAGTSFCGMLYIGGVVAGRHFTYSLQCYKPKIDKWIHMAPMTHKRAFHAMCTVGDKLYATGGNTCDQSGRRVDCDFVERYCPDSDQWSFLISMPRPVSLAGTAAFDGKIFVVGGYSGKRGQKFSEIQRYHVKRKQWSIVCSLPATVMRLASCSSM</sequence>
<protein>
    <submittedName>
        <fullName evidence="2">Putative kelch-like protein 22</fullName>
    </submittedName>
</protein>
<dbReference type="InterPro" id="IPR015915">
    <property type="entry name" value="Kelch-typ_b-propeller"/>
</dbReference>
<dbReference type="Pfam" id="PF01344">
    <property type="entry name" value="Kelch_1"/>
    <property type="match status" value="3"/>
</dbReference>
<name>A0A2G8JSE3_STIJA</name>
<organism evidence="2 3">
    <name type="scientific">Stichopus japonicus</name>
    <name type="common">Sea cucumber</name>
    <dbReference type="NCBI Taxonomy" id="307972"/>
    <lineage>
        <taxon>Eukaryota</taxon>
        <taxon>Metazoa</taxon>
        <taxon>Echinodermata</taxon>
        <taxon>Eleutherozoa</taxon>
        <taxon>Echinozoa</taxon>
        <taxon>Holothuroidea</taxon>
        <taxon>Aspidochirotacea</taxon>
        <taxon>Aspidochirotida</taxon>
        <taxon>Stichopodidae</taxon>
        <taxon>Apostichopus</taxon>
    </lineage>
</organism>
<dbReference type="EMBL" id="MRZV01001338">
    <property type="protein sequence ID" value="PIK38605.1"/>
    <property type="molecule type" value="Genomic_DNA"/>
</dbReference>
<dbReference type="PANTHER" id="PTHR45632:SF17">
    <property type="entry name" value="KELCH-LIKE PROTEIN 31"/>
    <property type="match status" value="1"/>
</dbReference>
<gene>
    <name evidence="2" type="ORF">BSL78_24558</name>
</gene>
<comment type="caution">
    <text evidence="2">The sequence shown here is derived from an EMBL/GenBank/DDBJ whole genome shotgun (WGS) entry which is preliminary data.</text>
</comment>
<dbReference type="InterPro" id="IPR006652">
    <property type="entry name" value="Kelch_1"/>
</dbReference>
<evidence type="ECO:0000256" key="1">
    <source>
        <dbReference type="ARBA" id="ARBA00022441"/>
    </source>
</evidence>